<gene>
    <name evidence="8" type="ORF">FAM09_23835</name>
</gene>
<dbReference type="GO" id="GO:0005764">
    <property type="term" value="C:lysosome"/>
    <property type="evidence" value="ECO:0007669"/>
    <property type="project" value="TreeGrafter"/>
</dbReference>
<evidence type="ECO:0000256" key="2">
    <source>
        <dbReference type="ARBA" id="ARBA00007951"/>
    </source>
</evidence>
<comment type="function">
    <text evidence="1">Alpha-L-fucosidase is responsible for hydrolyzing the alpha-1,6-linked fucose joined to the reducing-end N-acetylglucosamine of the carbohydrate moieties of glycoproteins.</text>
</comment>
<dbReference type="PRINTS" id="PR00741">
    <property type="entry name" value="GLHYDRLASE29"/>
</dbReference>
<dbReference type="OrthoDB" id="1095333at2"/>
<keyword evidence="5" id="KW-0378">Hydrolase</keyword>
<evidence type="ECO:0000256" key="1">
    <source>
        <dbReference type="ARBA" id="ARBA00004071"/>
    </source>
</evidence>
<dbReference type="InterPro" id="IPR016286">
    <property type="entry name" value="FUC_metazoa-typ"/>
</dbReference>
<keyword evidence="9" id="KW-1185">Reference proteome</keyword>
<dbReference type="InterPro" id="IPR000933">
    <property type="entry name" value="Glyco_hydro_29"/>
</dbReference>
<feature type="domain" description="Glycoside hydrolase family 29 N-terminal" evidence="7">
    <location>
        <begin position="32"/>
        <end position="322"/>
    </location>
</feature>
<dbReference type="Gene3D" id="2.60.40.1180">
    <property type="entry name" value="Golgi alpha-mannosidase II"/>
    <property type="match status" value="1"/>
</dbReference>
<dbReference type="GO" id="GO:0006004">
    <property type="term" value="P:fucose metabolic process"/>
    <property type="evidence" value="ECO:0007669"/>
    <property type="project" value="InterPro"/>
</dbReference>
<organism evidence="8 9">
    <name type="scientific">Niastella caeni</name>
    <dbReference type="NCBI Taxonomy" id="2569763"/>
    <lineage>
        <taxon>Bacteria</taxon>
        <taxon>Pseudomonadati</taxon>
        <taxon>Bacteroidota</taxon>
        <taxon>Chitinophagia</taxon>
        <taxon>Chitinophagales</taxon>
        <taxon>Chitinophagaceae</taxon>
        <taxon>Niastella</taxon>
    </lineage>
</organism>
<evidence type="ECO:0000259" key="7">
    <source>
        <dbReference type="Pfam" id="PF01120"/>
    </source>
</evidence>
<evidence type="ECO:0000313" key="8">
    <source>
        <dbReference type="EMBL" id="THU34055.1"/>
    </source>
</evidence>
<accession>A0A4S8HGK8</accession>
<name>A0A4S8HGK8_9BACT</name>
<evidence type="ECO:0000256" key="3">
    <source>
        <dbReference type="ARBA" id="ARBA00012662"/>
    </source>
</evidence>
<reference evidence="8 9" key="1">
    <citation type="submission" date="2019-04" db="EMBL/GenBank/DDBJ databases">
        <title>Niastella caeni sp. nov., isolated from activated sludge.</title>
        <authorList>
            <person name="Sheng M."/>
        </authorList>
    </citation>
    <scope>NUCLEOTIDE SEQUENCE [LARGE SCALE GENOMIC DNA]</scope>
    <source>
        <strain evidence="8 9">HX-2-15</strain>
    </source>
</reference>
<proteinExistence type="inferred from homology"/>
<protein>
    <recommendedName>
        <fullName evidence="3">alpha-L-fucosidase</fullName>
        <ecNumber evidence="3">3.2.1.51</ecNumber>
    </recommendedName>
</protein>
<dbReference type="InterPro" id="IPR013780">
    <property type="entry name" value="Glyco_hydro_b"/>
</dbReference>
<evidence type="ECO:0000256" key="4">
    <source>
        <dbReference type="ARBA" id="ARBA00022729"/>
    </source>
</evidence>
<evidence type="ECO:0000256" key="5">
    <source>
        <dbReference type="ARBA" id="ARBA00022801"/>
    </source>
</evidence>
<dbReference type="AlphaFoldDB" id="A0A4S8HGK8"/>
<keyword evidence="4" id="KW-0732">Signal</keyword>
<evidence type="ECO:0000256" key="6">
    <source>
        <dbReference type="ARBA" id="ARBA00023295"/>
    </source>
</evidence>
<dbReference type="SUPFAM" id="SSF51445">
    <property type="entry name" value="(Trans)glycosidases"/>
    <property type="match status" value="1"/>
</dbReference>
<keyword evidence="6" id="KW-0326">Glycosidase</keyword>
<dbReference type="GO" id="GO:0004560">
    <property type="term" value="F:alpha-L-fucosidase activity"/>
    <property type="evidence" value="ECO:0007669"/>
    <property type="project" value="InterPro"/>
</dbReference>
<dbReference type="Proteomes" id="UP000306918">
    <property type="component" value="Unassembled WGS sequence"/>
</dbReference>
<dbReference type="PANTHER" id="PTHR10030">
    <property type="entry name" value="ALPHA-L-FUCOSIDASE"/>
    <property type="match status" value="1"/>
</dbReference>
<dbReference type="PANTHER" id="PTHR10030:SF37">
    <property type="entry name" value="ALPHA-L-FUCOSIDASE-RELATED"/>
    <property type="match status" value="1"/>
</dbReference>
<dbReference type="EC" id="3.2.1.51" evidence="3"/>
<comment type="caution">
    <text evidence="8">The sequence shown here is derived from an EMBL/GenBank/DDBJ whole genome shotgun (WGS) entry which is preliminary data.</text>
</comment>
<dbReference type="GO" id="GO:0016139">
    <property type="term" value="P:glycoside catabolic process"/>
    <property type="evidence" value="ECO:0007669"/>
    <property type="project" value="TreeGrafter"/>
</dbReference>
<dbReference type="InterPro" id="IPR057739">
    <property type="entry name" value="Glyco_hydro_29_N"/>
</dbReference>
<comment type="similarity">
    <text evidence="2">Belongs to the glycosyl hydrolase 29 family.</text>
</comment>
<evidence type="ECO:0000313" key="9">
    <source>
        <dbReference type="Proteomes" id="UP000306918"/>
    </source>
</evidence>
<dbReference type="InterPro" id="IPR017853">
    <property type="entry name" value="GH"/>
</dbReference>
<dbReference type="SMART" id="SM00812">
    <property type="entry name" value="Alpha_L_fucos"/>
    <property type="match status" value="1"/>
</dbReference>
<sequence length="549" mass="62643">MHMKKLLVIFAVCIGNFLYAQKEESDNRFAGNKNKPARQEWLRDLGFGMFIHFNVDAQLGITISHSLVGASDDYLKRYFNELPKTFDPFAFNPAAIAKLAKLAGMKYVVFTAKHHSGFCFWDSKTTSFKITNTPYKKDLLKEYVEGIRKSGLAVGLYYSPEDFKFLYDQKILIKRGDMQFDKKTTAAYDDLVRKQTTELFTMFGKIDVLFIDGEPKEPCRDVAWKLQPDVVITRGAVNTPEQTLPGIALDEFWESCVTMGTQWNYKPTHDNIKKGGRLIELLVEARSKGGNFLLNVGPHPDGYIPYEQEIELREVAAWHFINYEAIEGVRPWIITNEDNLWFTASKDKKTVYAVITGIPDWPKGERKEFVLGSIKATPQTTISILGQNDKVTEYANQLDVDSRFEQKEDGLHISIARAQRVYDNYKWPNPITVKLENVEPALDPPQVETGSANIINGTIELNGRLLKKGNADSLQILFEYRPYAGFAENLYSKDWLRTNPVSIHEMGNFTQSLPAVEEGKEYQYRAVVMHPRLTVRGDVKRVTVKGSRK</sequence>
<dbReference type="EMBL" id="STFF01000008">
    <property type="protein sequence ID" value="THU34055.1"/>
    <property type="molecule type" value="Genomic_DNA"/>
</dbReference>
<dbReference type="Pfam" id="PF01120">
    <property type="entry name" value="Alpha_L_fucos"/>
    <property type="match status" value="1"/>
</dbReference>
<dbReference type="Gene3D" id="3.20.20.80">
    <property type="entry name" value="Glycosidases"/>
    <property type="match status" value="1"/>
</dbReference>